<feature type="domain" description="Response regulatory" evidence="8">
    <location>
        <begin position="4"/>
        <end position="118"/>
    </location>
</feature>
<dbReference type="SUPFAM" id="SSF52540">
    <property type="entry name" value="P-loop containing nucleoside triphosphate hydrolases"/>
    <property type="match status" value="1"/>
</dbReference>
<evidence type="ECO:0000256" key="5">
    <source>
        <dbReference type="ARBA" id="ARBA00023163"/>
    </source>
</evidence>
<keyword evidence="3" id="KW-0902">Two-component regulatory system</keyword>
<evidence type="ECO:0000256" key="1">
    <source>
        <dbReference type="ARBA" id="ARBA00022741"/>
    </source>
</evidence>
<dbReference type="STRING" id="144026.SAMN04488568_10347"/>
<dbReference type="Gene3D" id="1.10.8.60">
    <property type="match status" value="1"/>
</dbReference>
<dbReference type="Gene3D" id="1.10.10.60">
    <property type="entry name" value="Homeodomain-like"/>
    <property type="match status" value="1"/>
</dbReference>
<evidence type="ECO:0000256" key="4">
    <source>
        <dbReference type="ARBA" id="ARBA00023015"/>
    </source>
</evidence>
<dbReference type="EMBL" id="FNHG01000003">
    <property type="protein sequence ID" value="SDL91805.1"/>
    <property type="molecule type" value="Genomic_DNA"/>
</dbReference>
<keyword evidence="2" id="KW-0067">ATP-binding</keyword>
<dbReference type="AlphaFoldDB" id="A0A1G9P0R9"/>
<dbReference type="GO" id="GO:0006355">
    <property type="term" value="P:regulation of DNA-templated transcription"/>
    <property type="evidence" value="ECO:0007669"/>
    <property type="project" value="InterPro"/>
</dbReference>
<reference evidence="9 10" key="1">
    <citation type="submission" date="2016-10" db="EMBL/GenBank/DDBJ databases">
        <authorList>
            <person name="de Groot N.N."/>
        </authorList>
    </citation>
    <scope>NUCLEOTIDE SEQUENCE [LARGE SCALE GENOMIC DNA]</scope>
    <source>
        <strain evidence="9 10">DSM 16077</strain>
    </source>
</reference>
<dbReference type="Pfam" id="PF25601">
    <property type="entry name" value="AAA_lid_14"/>
    <property type="match status" value="1"/>
</dbReference>
<keyword evidence="4" id="KW-0805">Transcription regulation</keyword>
<evidence type="ECO:0000313" key="9">
    <source>
        <dbReference type="EMBL" id="SDL91805.1"/>
    </source>
</evidence>
<dbReference type="PANTHER" id="PTHR32071">
    <property type="entry name" value="TRANSCRIPTIONAL REGULATORY PROTEIN"/>
    <property type="match status" value="1"/>
</dbReference>
<evidence type="ECO:0000256" key="6">
    <source>
        <dbReference type="PROSITE-ProRule" id="PRU00169"/>
    </source>
</evidence>
<dbReference type="InterPro" id="IPR011006">
    <property type="entry name" value="CheY-like_superfamily"/>
</dbReference>
<proteinExistence type="predicted"/>
<dbReference type="SUPFAM" id="SSF46689">
    <property type="entry name" value="Homeodomain-like"/>
    <property type="match status" value="1"/>
</dbReference>
<dbReference type="PROSITE" id="PS50110">
    <property type="entry name" value="RESPONSE_REGULATORY"/>
    <property type="match status" value="1"/>
</dbReference>
<accession>A0A1G9P0R9</accession>
<name>A0A1G9P0R9_9PROT</name>
<dbReference type="InterPro" id="IPR027417">
    <property type="entry name" value="P-loop_NTPase"/>
</dbReference>
<keyword evidence="5" id="KW-0804">Transcription</keyword>
<feature type="domain" description="Sigma-54 factor interaction" evidence="7">
    <location>
        <begin position="136"/>
        <end position="325"/>
    </location>
</feature>
<dbReference type="InterPro" id="IPR002197">
    <property type="entry name" value="HTH_Fis"/>
</dbReference>
<sequence length="418" mass="44509">MSARILLLEDDESLKLILSRALSSAGYQVRATASIDAVLNWVRAGEGDLLLADVLLDGTSFLESLGMVKRLRADLPVIVMSAQTTASTAISAEKGGVFEYLPKPFDLDLMLTTIASALGDSRRRQPDGNLAEPTGLIGQSSAMQATFKAIGRAATSGAHVMISGEAGTGKRQAANALLRARGVKPDDVALITPSHRTEEIFKSTAAAAQLLWLRLDEWSPQQQRAARDALDTGTGRVIATLSTPGSAALDSRLLGRLSECVVTLPPLRERPSDIPVLCDAFLSEFAARDSQVTLQLSPPARALIDKADWPGNVVELRAVLSRLSLSTRGRLAGPDDVARAMMHDQPDQKDELEAHASRLASAALGAPDARQLASDALDRALLEQALARSEGNRSKAAEMLGVNRNTLARRLTELSGKS</sequence>
<evidence type="ECO:0000256" key="2">
    <source>
        <dbReference type="ARBA" id="ARBA00022840"/>
    </source>
</evidence>
<dbReference type="InterPro" id="IPR002078">
    <property type="entry name" value="Sigma_54_int"/>
</dbReference>
<dbReference type="PRINTS" id="PR01590">
    <property type="entry name" value="HTHFIS"/>
</dbReference>
<dbReference type="Pfam" id="PF00158">
    <property type="entry name" value="Sigma54_activat"/>
    <property type="match status" value="1"/>
</dbReference>
<gene>
    <name evidence="9" type="ORF">SAMN04488568_10347</name>
</gene>
<evidence type="ECO:0000256" key="3">
    <source>
        <dbReference type="ARBA" id="ARBA00023012"/>
    </source>
</evidence>
<dbReference type="InterPro" id="IPR058031">
    <property type="entry name" value="AAA_lid_NorR"/>
</dbReference>
<feature type="modified residue" description="4-aspartylphosphate" evidence="6">
    <location>
        <position position="53"/>
    </location>
</feature>
<dbReference type="OrthoDB" id="9802388at2"/>
<dbReference type="Proteomes" id="UP000199759">
    <property type="component" value="Unassembled WGS sequence"/>
</dbReference>
<dbReference type="GO" id="GO:0005737">
    <property type="term" value="C:cytoplasm"/>
    <property type="evidence" value="ECO:0007669"/>
    <property type="project" value="UniProtKB-SubCell"/>
</dbReference>
<protein>
    <submittedName>
        <fullName evidence="9">Two-component system, NtrC family, nitrogen regulation response regulator GlnG</fullName>
    </submittedName>
</protein>
<keyword evidence="10" id="KW-1185">Reference proteome</keyword>
<evidence type="ECO:0000259" key="8">
    <source>
        <dbReference type="PROSITE" id="PS50110"/>
    </source>
</evidence>
<dbReference type="Pfam" id="PF00072">
    <property type="entry name" value="Response_reg"/>
    <property type="match status" value="1"/>
</dbReference>
<dbReference type="SMART" id="SM00448">
    <property type="entry name" value="REC"/>
    <property type="match status" value="1"/>
</dbReference>
<dbReference type="GO" id="GO:0043565">
    <property type="term" value="F:sequence-specific DNA binding"/>
    <property type="evidence" value="ECO:0007669"/>
    <property type="project" value="InterPro"/>
</dbReference>
<keyword evidence="1" id="KW-0547">Nucleotide-binding</keyword>
<dbReference type="Gene3D" id="3.40.50.300">
    <property type="entry name" value="P-loop containing nucleotide triphosphate hydrolases"/>
    <property type="match status" value="1"/>
</dbReference>
<dbReference type="GO" id="GO:0000160">
    <property type="term" value="P:phosphorelay signal transduction system"/>
    <property type="evidence" value="ECO:0007669"/>
    <property type="project" value="UniProtKB-KW"/>
</dbReference>
<organism evidence="9 10">
    <name type="scientific">Maricaulis salignorans</name>
    <dbReference type="NCBI Taxonomy" id="144026"/>
    <lineage>
        <taxon>Bacteria</taxon>
        <taxon>Pseudomonadati</taxon>
        <taxon>Pseudomonadota</taxon>
        <taxon>Alphaproteobacteria</taxon>
        <taxon>Maricaulales</taxon>
        <taxon>Maricaulaceae</taxon>
        <taxon>Maricaulis</taxon>
    </lineage>
</organism>
<dbReference type="GO" id="GO:0005524">
    <property type="term" value="F:ATP binding"/>
    <property type="evidence" value="ECO:0007669"/>
    <property type="project" value="UniProtKB-KW"/>
</dbReference>
<dbReference type="Pfam" id="PF02954">
    <property type="entry name" value="HTH_8"/>
    <property type="match status" value="1"/>
</dbReference>
<dbReference type="InterPro" id="IPR009057">
    <property type="entry name" value="Homeodomain-like_sf"/>
</dbReference>
<evidence type="ECO:0000313" key="10">
    <source>
        <dbReference type="Proteomes" id="UP000199759"/>
    </source>
</evidence>
<dbReference type="PROSITE" id="PS50045">
    <property type="entry name" value="SIGMA54_INTERACT_4"/>
    <property type="match status" value="1"/>
</dbReference>
<dbReference type="SUPFAM" id="SSF52172">
    <property type="entry name" value="CheY-like"/>
    <property type="match status" value="1"/>
</dbReference>
<dbReference type="Gene3D" id="3.40.50.2300">
    <property type="match status" value="1"/>
</dbReference>
<dbReference type="InterPro" id="IPR001789">
    <property type="entry name" value="Sig_transdc_resp-reg_receiver"/>
</dbReference>
<keyword evidence="6" id="KW-0597">Phosphoprotein</keyword>
<dbReference type="RefSeq" id="WP_091767101.1">
    <property type="nucleotide sequence ID" value="NZ_FNHG01000003.1"/>
</dbReference>
<evidence type="ECO:0000259" key="7">
    <source>
        <dbReference type="PROSITE" id="PS50045"/>
    </source>
</evidence>